<dbReference type="Proteomes" id="UP000175973">
    <property type="component" value="Chromosome"/>
</dbReference>
<keyword evidence="2" id="KW-1185">Reference proteome</keyword>
<gene>
    <name evidence="1" type="ORF">A4S02_08375</name>
</gene>
<proteinExistence type="predicted"/>
<reference evidence="2" key="1">
    <citation type="submission" date="2016-04" db="EMBL/GenBank/DDBJ databases">
        <authorList>
            <person name="Jeon C.O."/>
            <person name="Cho G.Y."/>
            <person name="Jeong H.I."/>
            <person name="Kim K.H."/>
        </authorList>
    </citation>
    <scope>NUCLEOTIDE SEQUENCE [LARGE SCALE GENOMIC DNA]</scope>
    <source>
        <strain evidence="2">LMG 1590</strain>
    </source>
</reference>
<accession>A0A1D8QWS1</accession>
<dbReference type="AlphaFoldDB" id="A0A1D8QWS1"/>
<evidence type="ECO:0000313" key="2">
    <source>
        <dbReference type="Proteomes" id="UP000175973"/>
    </source>
</evidence>
<dbReference type="KEGG" id="aasc:A4S02_08375"/>
<evidence type="ECO:0000313" key="1">
    <source>
        <dbReference type="EMBL" id="AOW46785.1"/>
    </source>
</evidence>
<name>A0A1D8QWS1_9PROT</name>
<organism evidence="1 2">
    <name type="scientific">Acetobacter ascendens</name>
    <dbReference type="NCBI Taxonomy" id="481146"/>
    <lineage>
        <taxon>Bacteria</taxon>
        <taxon>Pseudomonadati</taxon>
        <taxon>Pseudomonadota</taxon>
        <taxon>Alphaproteobacteria</taxon>
        <taxon>Acetobacterales</taxon>
        <taxon>Acetobacteraceae</taxon>
        <taxon>Acetobacter</taxon>
    </lineage>
</organism>
<sequence length="118" mass="13017">MPPNASSVQAGTSWMGQKADISFSHVEHPSDSPTRRKTSAPLIMSLALSPPGKALLPSTHERYLCFYEIKSFLFTVSFGHKADTALTSTHDDDHDLRELETKFGAILNPHKSNSGFSW</sequence>
<protein>
    <submittedName>
        <fullName evidence="1">Uncharacterized protein</fullName>
    </submittedName>
</protein>
<dbReference type="EMBL" id="CP015164">
    <property type="protein sequence ID" value="AOW46785.1"/>
    <property type="molecule type" value="Genomic_DNA"/>
</dbReference>